<dbReference type="InterPro" id="IPR051654">
    <property type="entry name" value="Meroterpenoid_MTases"/>
</dbReference>
<dbReference type="PANTHER" id="PTHR35897:SF1">
    <property type="entry name" value="METHYLTRANSFERASE AUSD"/>
    <property type="match status" value="1"/>
</dbReference>
<dbReference type="OrthoDB" id="2094832at2759"/>
<comment type="similarity">
    <text evidence="4">Belongs to the class I-like SAM-binding methyltransferase superfamily.</text>
</comment>
<dbReference type="InterPro" id="IPR041698">
    <property type="entry name" value="Methyltransf_25"/>
</dbReference>
<reference evidence="7 8" key="1">
    <citation type="submission" date="2015-09" db="EMBL/GenBank/DDBJ databases">
        <title>Host preference determinants of Valsa canker pathogens revealed by comparative genomics.</title>
        <authorList>
            <person name="Yin Z."/>
            <person name="Huang L."/>
        </authorList>
    </citation>
    <scope>NUCLEOTIDE SEQUENCE [LARGE SCALE GENOMIC DNA]</scope>
    <source>
        <strain evidence="7 8">YSFL</strain>
    </source>
</reference>
<organism evidence="7 8">
    <name type="scientific">Cytospora chrysosperma</name>
    <name type="common">Cytospora canker fungus</name>
    <name type="synonym">Sphaeria chrysosperma</name>
    <dbReference type="NCBI Taxonomy" id="252740"/>
    <lineage>
        <taxon>Eukaryota</taxon>
        <taxon>Fungi</taxon>
        <taxon>Dikarya</taxon>
        <taxon>Ascomycota</taxon>
        <taxon>Pezizomycotina</taxon>
        <taxon>Sordariomycetes</taxon>
        <taxon>Sordariomycetidae</taxon>
        <taxon>Diaporthales</taxon>
        <taxon>Cytosporaceae</taxon>
        <taxon>Cytospora</taxon>
    </lineage>
</organism>
<dbReference type="PANTHER" id="PTHR35897">
    <property type="entry name" value="METHYLTRANSFERASE AUSD"/>
    <property type="match status" value="1"/>
</dbReference>
<proteinExistence type="inferred from homology"/>
<evidence type="ECO:0000256" key="1">
    <source>
        <dbReference type="ARBA" id="ARBA00005179"/>
    </source>
</evidence>
<evidence type="ECO:0000313" key="8">
    <source>
        <dbReference type="Proteomes" id="UP000284375"/>
    </source>
</evidence>
<feature type="domain" description="Methyltransferase" evidence="6">
    <location>
        <begin position="96"/>
        <end position="197"/>
    </location>
</feature>
<dbReference type="InterPro" id="IPR029063">
    <property type="entry name" value="SAM-dependent_MTases_sf"/>
</dbReference>
<evidence type="ECO:0000256" key="3">
    <source>
        <dbReference type="ARBA" id="ARBA00022691"/>
    </source>
</evidence>
<dbReference type="Gene3D" id="3.40.50.150">
    <property type="entry name" value="Vaccinia Virus protein VP39"/>
    <property type="match status" value="1"/>
</dbReference>
<keyword evidence="3" id="KW-0949">S-adenosyl-L-methionine</keyword>
<dbReference type="AlphaFoldDB" id="A0A423VMP3"/>
<evidence type="ECO:0000256" key="4">
    <source>
        <dbReference type="ARBA" id="ARBA00038314"/>
    </source>
</evidence>
<protein>
    <recommendedName>
        <fullName evidence="6">Methyltransferase domain-containing protein</fullName>
    </recommendedName>
</protein>
<dbReference type="Pfam" id="PF13649">
    <property type="entry name" value="Methyltransf_25"/>
    <property type="match status" value="1"/>
</dbReference>
<dbReference type="Proteomes" id="UP000284375">
    <property type="component" value="Unassembled WGS sequence"/>
</dbReference>
<name>A0A423VMP3_CYTCH</name>
<dbReference type="CDD" id="cd02440">
    <property type="entry name" value="AdoMet_MTases"/>
    <property type="match status" value="1"/>
</dbReference>
<dbReference type="EMBL" id="LJZO01000038">
    <property type="protein sequence ID" value="ROV92283.1"/>
    <property type="molecule type" value="Genomic_DNA"/>
</dbReference>
<feature type="compositionally biased region" description="Basic and acidic residues" evidence="5">
    <location>
        <begin position="217"/>
        <end position="227"/>
    </location>
</feature>
<evidence type="ECO:0000256" key="5">
    <source>
        <dbReference type="SAM" id="MobiDB-lite"/>
    </source>
</evidence>
<keyword evidence="2" id="KW-0808">Transferase</keyword>
<sequence>MAKLAAATFARHVTWLYQKDLPGDRGRLFKVFALLEGYSRISSIDVERHLKYIRDKAFNSFPYPSIGRWRFMDFYITELPEYPDIISRLKDGDALLDVGCCFGHILRQIVFDGAPSDNLAGTDLRPEFIELGYELFRDRDTFEAKFVTGDILDANNAGLATLDGDFDIIHAAAFFHLFDWSTQVKIGERLVRFFKPGTSNALLVGRQIGSRQPLRVEQSEKRGEKIPPRCSQHTLRRRPSGSPDPEIVLPKHRQLSQQVIEYVRNGGTAVIGGFFTRFLRPDDLNRWLRDAWNLPWEFGQYERTTVIFQNSASGRPHSH</sequence>
<dbReference type="GO" id="GO:0016740">
    <property type="term" value="F:transferase activity"/>
    <property type="evidence" value="ECO:0007669"/>
    <property type="project" value="UniProtKB-KW"/>
</dbReference>
<keyword evidence="8" id="KW-1185">Reference proteome</keyword>
<comment type="caution">
    <text evidence="7">The sequence shown here is derived from an EMBL/GenBank/DDBJ whole genome shotgun (WGS) entry which is preliminary data.</text>
</comment>
<comment type="pathway">
    <text evidence="1">Secondary metabolite biosynthesis.</text>
</comment>
<evidence type="ECO:0000313" key="7">
    <source>
        <dbReference type="EMBL" id="ROV92283.1"/>
    </source>
</evidence>
<dbReference type="STRING" id="252740.A0A423VMP3"/>
<accession>A0A423VMP3</accession>
<feature type="region of interest" description="Disordered" evidence="5">
    <location>
        <begin position="213"/>
        <end position="249"/>
    </location>
</feature>
<gene>
    <name evidence="7" type="ORF">VSDG_07237</name>
</gene>
<evidence type="ECO:0000259" key="6">
    <source>
        <dbReference type="Pfam" id="PF13649"/>
    </source>
</evidence>
<dbReference type="SUPFAM" id="SSF53335">
    <property type="entry name" value="S-adenosyl-L-methionine-dependent methyltransferases"/>
    <property type="match status" value="1"/>
</dbReference>
<evidence type="ECO:0000256" key="2">
    <source>
        <dbReference type="ARBA" id="ARBA00022679"/>
    </source>
</evidence>